<feature type="transmembrane region" description="Helical" evidence="2">
    <location>
        <begin position="35"/>
        <end position="56"/>
    </location>
</feature>
<proteinExistence type="predicted"/>
<sequence>MKTRERTAAAGGRPAAPVPQPGDRLPFAPRERKPALAALAVLLILAGALGTAVLVLRAGNQVAAVQIADRVPAGQGITDEDIEQVMMPEDSDIPYIRWNQRGGLDDFYATTDLVPGSVLVSEMIQEGKGLEEGQTVVGVTMEPGAMPGGLGDGARVDVYFVGDTASTSDDTGASGTLATGDVLAEGVKVQSITRGDDGTVTSGTVTVNLLVDKTQAGPLVAAASEKEVGLTLVSSTS</sequence>
<gene>
    <name evidence="3" type="ORF">GCM10009802_40840</name>
</gene>
<evidence type="ECO:0000313" key="4">
    <source>
        <dbReference type="Proteomes" id="UP001500443"/>
    </source>
</evidence>
<protein>
    <recommendedName>
        <fullName evidence="5">SAF domain-containing protein</fullName>
    </recommendedName>
</protein>
<keyword evidence="2" id="KW-0812">Transmembrane</keyword>
<dbReference type="EMBL" id="BAAAPF010000145">
    <property type="protein sequence ID" value="GAA2132478.1"/>
    <property type="molecule type" value="Genomic_DNA"/>
</dbReference>
<reference evidence="3 4" key="1">
    <citation type="journal article" date="2019" name="Int. J. Syst. Evol. Microbiol.">
        <title>The Global Catalogue of Microorganisms (GCM) 10K type strain sequencing project: providing services to taxonomists for standard genome sequencing and annotation.</title>
        <authorList>
            <consortium name="The Broad Institute Genomics Platform"/>
            <consortium name="The Broad Institute Genome Sequencing Center for Infectious Disease"/>
            <person name="Wu L."/>
            <person name="Ma J."/>
        </authorList>
    </citation>
    <scope>NUCLEOTIDE SEQUENCE [LARGE SCALE GENOMIC DNA]</scope>
    <source>
        <strain evidence="3 4">JCM 15481</strain>
    </source>
</reference>
<evidence type="ECO:0008006" key="5">
    <source>
        <dbReference type="Google" id="ProtNLM"/>
    </source>
</evidence>
<keyword evidence="2" id="KW-1133">Transmembrane helix</keyword>
<evidence type="ECO:0000313" key="3">
    <source>
        <dbReference type="EMBL" id="GAA2132478.1"/>
    </source>
</evidence>
<name>A0ABN2YUF6_9ACTN</name>
<dbReference type="RefSeq" id="WP_344291460.1">
    <property type="nucleotide sequence ID" value="NZ_BAAAPF010000145.1"/>
</dbReference>
<keyword evidence="2" id="KW-0472">Membrane</keyword>
<evidence type="ECO:0000256" key="1">
    <source>
        <dbReference type="SAM" id="MobiDB-lite"/>
    </source>
</evidence>
<comment type="caution">
    <text evidence="3">The sequence shown here is derived from an EMBL/GenBank/DDBJ whole genome shotgun (WGS) entry which is preliminary data.</text>
</comment>
<keyword evidence="4" id="KW-1185">Reference proteome</keyword>
<dbReference type="Proteomes" id="UP001500443">
    <property type="component" value="Unassembled WGS sequence"/>
</dbReference>
<organism evidence="3 4">
    <name type="scientific">Streptomyces synnematoformans</name>
    <dbReference type="NCBI Taxonomy" id="415721"/>
    <lineage>
        <taxon>Bacteria</taxon>
        <taxon>Bacillati</taxon>
        <taxon>Actinomycetota</taxon>
        <taxon>Actinomycetes</taxon>
        <taxon>Kitasatosporales</taxon>
        <taxon>Streptomycetaceae</taxon>
        <taxon>Streptomyces</taxon>
    </lineage>
</organism>
<evidence type="ECO:0000256" key="2">
    <source>
        <dbReference type="SAM" id="Phobius"/>
    </source>
</evidence>
<accession>A0ABN2YUF6</accession>
<feature type="region of interest" description="Disordered" evidence="1">
    <location>
        <begin position="1"/>
        <end position="28"/>
    </location>
</feature>